<protein>
    <submittedName>
        <fullName evidence="1">Uncharacterized protein</fullName>
    </submittedName>
</protein>
<dbReference type="EMBL" id="KX397373">
    <property type="protein sequence ID" value="ANZ50682.1"/>
    <property type="molecule type" value="Genomic_DNA"/>
</dbReference>
<reference evidence="2" key="1">
    <citation type="submission" date="2016-06" db="EMBL/GenBank/DDBJ databases">
        <authorList>
            <person name="Berg J.A."/>
            <person name="Stratton M.L."/>
            <person name="Esplin I.D."/>
            <person name="Jensen G.L."/>
            <person name="Merrill B.D."/>
            <person name="Breakwell D.P."/>
            <person name="Hope S."/>
            <person name="Grose J.H."/>
        </authorList>
    </citation>
    <scope>NUCLEOTIDE SEQUENCE [LARGE SCALE GENOMIC DNA]</scope>
</reference>
<accession>A0A1B2IHG7</accession>
<organism evidence="1 2">
    <name type="scientific">Erwinia phage vB_EamM_Stratton</name>
    <dbReference type="NCBI Taxonomy" id="1883378"/>
    <lineage>
        <taxon>Viruses</taxon>
        <taxon>Duplodnaviria</taxon>
        <taxon>Heunggongvirae</taxon>
        <taxon>Uroviricota</taxon>
        <taxon>Caudoviricetes</taxon>
        <taxon>Chimalliviridae</taxon>
        <taxon>Erskinevirus</taxon>
        <taxon>Erskinevirus EaH2</taxon>
    </lineage>
</organism>
<dbReference type="Proteomes" id="UP000221949">
    <property type="component" value="Segment"/>
</dbReference>
<evidence type="ECO:0000313" key="2">
    <source>
        <dbReference type="Proteomes" id="UP000221949"/>
    </source>
</evidence>
<gene>
    <name evidence="1" type="ORF">STRATTON_257</name>
</gene>
<evidence type="ECO:0000313" key="1">
    <source>
        <dbReference type="EMBL" id="ANZ50682.1"/>
    </source>
</evidence>
<sequence>MKIFLVTDEFIAGTVNPSFRAVVIAADESGARWVVARQKAGPGMENVRQACAISLGETEVGEETVLSYTTGIGTGSMVKTHPPIPLEADEFYRVSVETVRDPLAPLPQHPDRLGDNQVSYWFSQHTGIMMRLTERETVLPNLTGEKGVYSEKESYAQYWRLSHNAKRPEFSPTESLNVEHYLARPESANIYTLAETHSIISRLSQAPYHAEAPRELLSYLWDNFVSYKEVGSDTLVKDLLLFNGQQLWFQAEKARDWFITVPQCITLVRNLNTDA</sequence>
<proteinExistence type="predicted"/>
<name>A0A1B2IHG7_9CAUD</name>